<dbReference type="InterPro" id="IPR050925">
    <property type="entry name" value="Rhomboid_protease_S54"/>
</dbReference>
<evidence type="ECO:0000256" key="7">
    <source>
        <dbReference type="SAM" id="Phobius"/>
    </source>
</evidence>
<accession>A0A1G5EFU7</accession>
<evidence type="ECO:0000259" key="8">
    <source>
        <dbReference type="Pfam" id="PF01694"/>
    </source>
</evidence>
<dbReference type="Pfam" id="PF01694">
    <property type="entry name" value="Rhomboid"/>
    <property type="match status" value="1"/>
</dbReference>
<feature type="transmembrane region" description="Helical" evidence="7">
    <location>
        <begin position="186"/>
        <end position="205"/>
    </location>
</feature>
<feature type="domain" description="Peptidase S54 rhomboid" evidence="8">
    <location>
        <begin position="147"/>
        <end position="282"/>
    </location>
</feature>
<comment type="similarity">
    <text evidence="2">Belongs to the peptidase S54 family.</text>
</comment>
<feature type="transmembrane region" description="Helical" evidence="7">
    <location>
        <begin position="266"/>
        <end position="282"/>
    </location>
</feature>
<keyword evidence="11" id="KW-1185">Reference proteome</keyword>
<name>A0A1G5EFU7_9PAST</name>
<evidence type="ECO:0000256" key="5">
    <source>
        <dbReference type="ARBA" id="ARBA00022989"/>
    </source>
</evidence>
<feature type="transmembrane region" description="Helical" evidence="7">
    <location>
        <begin position="211"/>
        <end position="227"/>
    </location>
</feature>
<feature type="domain" description="Peptidase S54 GlpG peptidase N-terminal" evidence="9">
    <location>
        <begin position="1"/>
        <end position="84"/>
    </location>
</feature>
<sequence>MQLLFRSEIPSFAWQFRDYIRKKYQIELILQQEKTDMRQNVIAVYLSGNSEQTAAILQDLAEFHRNPFDERYERASWETGDVSSGSHSLKELAENSSQGIKQQLLKTGPVTLLITLICIIVYGFEISGMAEQIMQFAHFPYEFGENQQIWRYFTHSLVHLSSMHITFNLVWWWIFGGAIERYFGSTKLIIIYVLAAFATGVTQNFASGPHFFGLSGVVYAVLGYVFVADKFSPNNRFNLPSGFFNVLIIGIALGFVTPLIGFKMGNTAHITGLIVGLILAFLQEKIGKKSK</sequence>
<evidence type="ECO:0000256" key="4">
    <source>
        <dbReference type="ARBA" id="ARBA00022801"/>
    </source>
</evidence>
<evidence type="ECO:0000259" key="9">
    <source>
        <dbReference type="Pfam" id="PF12122"/>
    </source>
</evidence>
<dbReference type="Pfam" id="PF12122">
    <property type="entry name" value="Rhomboid_N"/>
    <property type="match status" value="1"/>
</dbReference>
<protein>
    <submittedName>
        <fullName evidence="10">GlpG protein</fullName>
    </submittedName>
</protein>
<evidence type="ECO:0000256" key="2">
    <source>
        <dbReference type="ARBA" id="ARBA00009045"/>
    </source>
</evidence>
<evidence type="ECO:0000313" key="10">
    <source>
        <dbReference type="EMBL" id="SCY25825.1"/>
    </source>
</evidence>
<dbReference type="InterPro" id="IPR022732">
    <property type="entry name" value="Peptidase_S54_GlpG_N"/>
</dbReference>
<gene>
    <name evidence="10" type="ORF">SAMN02910354_02027</name>
</gene>
<evidence type="ECO:0000256" key="1">
    <source>
        <dbReference type="ARBA" id="ARBA00004141"/>
    </source>
</evidence>
<feature type="transmembrane region" description="Helical" evidence="7">
    <location>
        <begin position="150"/>
        <end position="174"/>
    </location>
</feature>
<dbReference type="Proteomes" id="UP000199588">
    <property type="component" value="Unassembled WGS sequence"/>
</dbReference>
<proteinExistence type="inferred from homology"/>
<dbReference type="SUPFAM" id="SSF144091">
    <property type="entry name" value="Rhomboid-like"/>
    <property type="match status" value="1"/>
</dbReference>
<evidence type="ECO:0000256" key="3">
    <source>
        <dbReference type="ARBA" id="ARBA00022692"/>
    </source>
</evidence>
<dbReference type="PANTHER" id="PTHR43731:SF14">
    <property type="entry name" value="PRESENILIN-ASSOCIATED RHOMBOID-LIKE PROTEIN, MITOCHONDRIAL"/>
    <property type="match status" value="1"/>
</dbReference>
<dbReference type="InterPro" id="IPR035952">
    <property type="entry name" value="Rhomboid-like_sf"/>
</dbReference>
<feature type="transmembrane region" description="Helical" evidence="7">
    <location>
        <begin position="110"/>
        <end position="130"/>
    </location>
</feature>
<comment type="subcellular location">
    <subcellularLocation>
        <location evidence="1">Membrane</location>
        <topology evidence="1">Multi-pass membrane protein</topology>
    </subcellularLocation>
</comment>
<keyword evidence="3 7" id="KW-0812">Transmembrane</keyword>
<keyword evidence="6 7" id="KW-0472">Membrane</keyword>
<evidence type="ECO:0000256" key="6">
    <source>
        <dbReference type="ARBA" id="ARBA00023136"/>
    </source>
</evidence>
<keyword evidence="4" id="KW-0378">Hydrolase</keyword>
<dbReference type="Gene3D" id="1.20.1540.10">
    <property type="entry name" value="Rhomboid-like"/>
    <property type="match status" value="1"/>
</dbReference>
<dbReference type="InterPro" id="IPR022764">
    <property type="entry name" value="Peptidase_S54_rhomboid_dom"/>
</dbReference>
<feature type="transmembrane region" description="Helical" evidence="7">
    <location>
        <begin position="239"/>
        <end position="260"/>
    </location>
</feature>
<dbReference type="PANTHER" id="PTHR43731">
    <property type="entry name" value="RHOMBOID PROTEASE"/>
    <property type="match status" value="1"/>
</dbReference>
<organism evidence="10 11">
    <name type="scientific">Basfia succiniciproducens</name>
    <dbReference type="NCBI Taxonomy" id="653940"/>
    <lineage>
        <taxon>Bacteria</taxon>
        <taxon>Pseudomonadati</taxon>
        <taxon>Pseudomonadota</taxon>
        <taxon>Gammaproteobacteria</taxon>
        <taxon>Pasteurellales</taxon>
        <taxon>Pasteurellaceae</taxon>
        <taxon>Basfia</taxon>
    </lineage>
</organism>
<dbReference type="RefSeq" id="WP_090656696.1">
    <property type="nucleotide sequence ID" value="NZ_CP015031.1"/>
</dbReference>
<evidence type="ECO:0000313" key="11">
    <source>
        <dbReference type="Proteomes" id="UP000199588"/>
    </source>
</evidence>
<dbReference type="EMBL" id="FMUQ01000020">
    <property type="protein sequence ID" value="SCY25825.1"/>
    <property type="molecule type" value="Genomic_DNA"/>
</dbReference>
<reference evidence="10 11" key="1">
    <citation type="submission" date="2016-10" db="EMBL/GenBank/DDBJ databases">
        <authorList>
            <person name="Varghese N."/>
            <person name="Submissions S."/>
        </authorList>
    </citation>
    <scope>NUCLEOTIDE SEQUENCE [LARGE SCALE GENOMIC DNA]</scope>
    <source>
        <strain evidence="10 11">DSM 22022</strain>
    </source>
</reference>
<comment type="caution">
    <text evidence="10">The sequence shown here is derived from an EMBL/GenBank/DDBJ whole genome shotgun (WGS) entry which is preliminary data.</text>
</comment>
<keyword evidence="5 7" id="KW-1133">Transmembrane helix</keyword>